<organism evidence="3 4">
    <name type="scientific">Artemia franciscana</name>
    <name type="common">Brine shrimp</name>
    <name type="synonym">Artemia sanfranciscana</name>
    <dbReference type="NCBI Taxonomy" id="6661"/>
    <lineage>
        <taxon>Eukaryota</taxon>
        <taxon>Metazoa</taxon>
        <taxon>Ecdysozoa</taxon>
        <taxon>Arthropoda</taxon>
        <taxon>Crustacea</taxon>
        <taxon>Branchiopoda</taxon>
        <taxon>Anostraca</taxon>
        <taxon>Artemiidae</taxon>
        <taxon>Artemia</taxon>
    </lineage>
</organism>
<keyword evidence="4" id="KW-1185">Reference proteome</keyword>
<sequence length="72" mass="8575">MEHYRERLAVRLCLKHLRQLGCLDAFEALKKKKNIRLEDPRLTELHDVLVLRGDFVETERVLERAMDGKVLF</sequence>
<evidence type="ECO:0000313" key="4">
    <source>
        <dbReference type="Proteomes" id="UP001187531"/>
    </source>
</evidence>
<dbReference type="InterPro" id="IPR052456">
    <property type="entry name" value="CTLH_complex_component"/>
</dbReference>
<dbReference type="PANTHER" id="PTHR15526:SF5">
    <property type="entry name" value="MUSKELIN"/>
    <property type="match status" value="1"/>
</dbReference>
<feature type="domain" description="Muskelin N-terminal" evidence="2">
    <location>
        <begin position="2"/>
        <end position="40"/>
    </location>
</feature>
<reference evidence="3" key="1">
    <citation type="submission" date="2023-07" db="EMBL/GenBank/DDBJ databases">
        <title>Chromosome-level genome assembly of Artemia franciscana.</title>
        <authorList>
            <person name="Jo E."/>
        </authorList>
    </citation>
    <scope>NUCLEOTIDE SEQUENCE</scope>
    <source>
        <tissue evidence="3">Whole body</tissue>
    </source>
</reference>
<gene>
    <name evidence="3" type="ORF">QYM36_019399</name>
</gene>
<name>A0AA88HAL3_ARTSF</name>
<accession>A0AA88HAL3</accession>
<proteinExistence type="predicted"/>
<dbReference type="GO" id="GO:0005737">
    <property type="term" value="C:cytoplasm"/>
    <property type="evidence" value="ECO:0007669"/>
    <property type="project" value="TreeGrafter"/>
</dbReference>
<evidence type="ECO:0000256" key="1">
    <source>
        <dbReference type="ARBA" id="ARBA00022737"/>
    </source>
</evidence>
<dbReference type="AlphaFoldDB" id="A0AA88HAL3"/>
<dbReference type="PANTHER" id="PTHR15526">
    <property type="entry name" value="MUSKELIN"/>
    <property type="match status" value="1"/>
</dbReference>
<evidence type="ECO:0000313" key="3">
    <source>
        <dbReference type="EMBL" id="KAK2702016.1"/>
    </source>
</evidence>
<comment type="caution">
    <text evidence="3">The sequence shown here is derived from an EMBL/GenBank/DDBJ whole genome shotgun (WGS) entry which is preliminary data.</text>
</comment>
<dbReference type="EMBL" id="JAVRJZ010001049">
    <property type="protein sequence ID" value="KAK2702016.1"/>
    <property type="molecule type" value="Genomic_DNA"/>
</dbReference>
<protein>
    <recommendedName>
        <fullName evidence="2">Muskelin N-terminal domain-containing protein</fullName>
    </recommendedName>
</protein>
<dbReference type="Pfam" id="PF06588">
    <property type="entry name" value="Muskelin_N"/>
    <property type="match status" value="1"/>
</dbReference>
<dbReference type="InterPro" id="IPR010565">
    <property type="entry name" value="Muskelin_N"/>
</dbReference>
<evidence type="ECO:0000259" key="2">
    <source>
        <dbReference type="Pfam" id="PF06588"/>
    </source>
</evidence>
<dbReference type="Proteomes" id="UP001187531">
    <property type="component" value="Unassembled WGS sequence"/>
</dbReference>
<keyword evidence="1" id="KW-0677">Repeat</keyword>